<organism evidence="1 2">
    <name type="scientific">Kribbella hippodromi</name>
    <dbReference type="NCBI Taxonomy" id="434347"/>
    <lineage>
        <taxon>Bacteria</taxon>
        <taxon>Bacillati</taxon>
        <taxon>Actinomycetota</taxon>
        <taxon>Actinomycetes</taxon>
        <taxon>Propionibacteriales</taxon>
        <taxon>Kribbellaceae</taxon>
        <taxon>Kribbella</taxon>
    </lineage>
</organism>
<protein>
    <submittedName>
        <fullName evidence="1">PAAR domain-containing protein</fullName>
    </submittedName>
</protein>
<evidence type="ECO:0000313" key="1">
    <source>
        <dbReference type="EMBL" id="GAA1563527.1"/>
    </source>
</evidence>
<dbReference type="Gene3D" id="2.60.200.60">
    <property type="match status" value="1"/>
</dbReference>
<dbReference type="EMBL" id="BAAAPH010000005">
    <property type="protein sequence ID" value="GAA1563527.1"/>
    <property type="molecule type" value="Genomic_DNA"/>
</dbReference>
<name>A0ABN2CSB4_9ACTN</name>
<proteinExistence type="predicted"/>
<dbReference type="RefSeq" id="WP_344233124.1">
    <property type="nucleotide sequence ID" value="NZ_BAAAPH010000005.1"/>
</dbReference>
<dbReference type="Proteomes" id="UP001501705">
    <property type="component" value="Unassembled WGS sequence"/>
</dbReference>
<comment type="caution">
    <text evidence="1">The sequence shown here is derived from an EMBL/GenBank/DDBJ whole genome shotgun (WGS) entry which is preliminary data.</text>
</comment>
<dbReference type="CDD" id="cd14740">
    <property type="entry name" value="PAAR_4"/>
    <property type="match status" value="1"/>
</dbReference>
<reference evidence="1 2" key="1">
    <citation type="journal article" date="2019" name="Int. J. Syst. Evol. Microbiol.">
        <title>The Global Catalogue of Microorganisms (GCM) 10K type strain sequencing project: providing services to taxonomists for standard genome sequencing and annotation.</title>
        <authorList>
            <consortium name="The Broad Institute Genomics Platform"/>
            <consortium name="The Broad Institute Genome Sequencing Center for Infectious Disease"/>
            <person name="Wu L."/>
            <person name="Ma J."/>
        </authorList>
    </citation>
    <scope>NUCLEOTIDE SEQUENCE [LARGE SCALE GENOMIC DNA]</scope>
    <source>
        <strain evidence="1 2">JCM 15572</strain>
    </source>
</reference>
<gene>
    <name evidence="1" type="ORF">GCM10009804_20240</name>
</gene>
<evidence type="ECO:0000313" key="2">
    <source>
        <dbReference type="Proteomes" id="UP001501705"/>
    </source>
</evidence>
<keyword evidence="2" id="KW-1185">Reference proteome</keyword>
<accession>A0ABN2CSB4</accession>
<sequence>MAQPAAKQGDQVVGTDIHVVLVPSAGGPVPTPRSMPFTGRIVSGCSTDVLIQGKPAAVHGSVAVNQPPHVPAGGTFAHPPDNRGTLIAVDPMVLVNGKPLARAGDKALTCNDPAPAPTAAVLAAGQVLLG</sequence>